<comment type="caution">
    <text evidence="1">The sequence shown here is derived from an EMBL/GenBank/DDBJ whole genome shotgun (WGS) entry which is preliminary data.</text>
</comment>
<evidence type="ECO:0000313" key="1">
    <source>
        <dbReference type="EMBL" id="GAG06000.1"/>
    </source>
</evidence>
<sequence>RPEFALDHSMSTRRFLITSALLLCSQTVFAETEEQAIQKHILTIRTNPSVNAKKAAGEALAEIGLPSLEPLMDCLHQVAEAKPNDEMWIYPGYVRDAISAVCKRVGANAERGILKRFLQTSNETEREHLFWGLAYGSSYPKALAHLLDAIRGEGDLDGNAKWGLEQMVHLHVHGGWGRDEAAISELLDVFSKYPDLKKEYGEIRQHLTVLKTVGAPKKETTFSPVKHRPLPIVVDELTEFFVALPKPDGGWTYHWGGRQGMRRTS</sequence>
<dbReference type="EMBL" id="BARS01028228">
    <property type="protein sequence ID" value="GAG06000.1"/>
    <property type="molecule type" value="Genomic_DNA"/>
</dbReference>
<dbReference type="AlphaFoldDB" id="X0UKA4"/>
<protein>
    <submittedName>
        <fullName evidence="1">Uncharacterized protein</fullName>
    </submittedName>
</protein>
<feature type="non-terminal residue" evidence="1">
    <location>
        <position position="265"/>
    </location>
</feature>
<accession>X0UKA4</accession>
<name>X0UKA4_9ZZZZ</name>
<organism evidence="1">
    <name type="scientific">marine sediment metagenome</name>
    <dbReference type="NCBI Taxonomy" id="412755"/>
    <lineage>
        <taxon>unclassified sequences</taxon>
        <taxon>metagenomes</taxon>
        <taxon>ecological metagenomes</taxon>
    </lineage>
</organism>
<feature type="non-terminal residue" evidence="1">
    <location>
        <position position="1"/>
    </location>
</feature>
<proteinExistence type="predicted"/>
<gene>
    <name evidence="1" type="ORF">S01H1_44263</name>
</gene>
<reference evidence="1" key="1">
    <citation type="journal article" date="2014" name="Front. Microbiol.">
        <title>High frequency of phylogenetically diverse reductive dehalogenase-homologous genes in deep subseafloor sedimentary metagenomes.</title>
        <authorList>
            <person name="Kawai M."/>
            <person name="Futagami T."/>
            <person name="Toyoda A."/>
            <person name="Takaki Y."/>
            <person name="Nishi S."/>
            <person name="Hori S."/>
            <person name="Arai W."/>
            <person name="Tsubouchi T."/>
            <person name="Morono Y."/>
            <person name="Uchiyama I."/>
            <person name="Ito T."/>
            <person name="Fujiyama A."/>
            <person name="Inagaki F."/>
            <person name="Takami H."/>
        </authorList>
    </citation>
    <scope>NUCLEOTIDE SEQUENCE</scope>
    <source>
        <strain evidence="1">Expedition CK06-06</strain>
    </source>
</reference>